<evidence type="ECO:0000313" key="3">
    <source>
        <dbReference type="Proteomes" id="UP000017984"/>
    </source>
</evidence>
<comment type="caution">
    <text evidence="2">The sequence shown here is derived from an EMBL/GenBank/DDBJ whole genome shotgun (WGS) entry which is preliminary data.</text>
</comment>
<protein>
    <submittedName>
        <fullName evidence="2">Uncharacterized protein</fullName>
    </submittedName>
</protein>
<dbReference type="HOGENOM" id="CLU_158020_0_0_11"/>
<feature type="transmembrane region" description="Helical" evidence="1">
    <location>
        <begin position="72"/>
        <end position="93"/>
    </location>
</feature>
<feature type="transmembrane region" description="Helical" evidence="1">
    <location>
        <begin position="39"/>
        <end position="60"/>
    </location>
</feature>
<name>V6KTJ2_STRRC</name>
<feature type="transmembrane region" description="Helical" evidence="1">
    <location>
        <begin position="12"/>
        <end position="33"/>
    </location>
</feature>
<sequence>MSARITPDRADTPAVALGPVSLVLGIVAAVGAWPALTLALLPLCLIAGGLAVTFGLMGMYHAGRGVGSPWTAATGTVLGAAGLTAPFILVVLLSA</sequence>
<keyword evidence="1" id="KW-0812">Transmembrane</keyword>
<gene>
    <name evidence="2" type="ORF">M878_06490</name>
</gene>
<dbReference type="Proteomes" id="UP000017984">
    <property type="component" value="Chromosome"/>
</dbReference>
<proteinExistence type="predicted"/>
<evidence type="ECO:0000313" key="2">
    <source>
        <dbReference type="EMBL" id="EST35338.1"/>
    </source>
</evidence>
<dbReference type="AlphaFoldDB" id="V6KTJ2"/>
<evidence type="ECO:0000256" key="1">
    <source>
        <dbReference type="SAM" id="Phobius"/>
    </source>
</evidence>
<dbReference type="EMBL" id="AWQX01000055">
    <property type="protein sequence ID" value="EST35338.1"/>
    <property type="molecule type" value="Genomic_DNA"/>
</dbReference>
<dbReference type="STRING" id="1352936.M878_06490"/>
<keyword evidence="1" id="KW-0472">Membrane</keyword>
<organism evidence="2 3">
    <name type="scientific">Streptomyces roseochromogenus subsp. oscitans DS 12.976</name>
    <dbReference type="NCBI Taxonomy" id="1352936"/>
    <lineage>
        <taxon>Bacteria</taxon>
        <taxon>Bacillati</taxon>
        <taxon>Actinomycetota</taxon>
        <taxon>Actinomycetes</taxon>
        <taxon>Kitasatosporales</taxon>
        <taxon>Streptomycetaceae</taxon>
        <taxon>Streptomyces</taxon>
    </lineage>
</organism>
<keyword evidence="3" id="KW-1185">Reference proteome</keyword>
<reference evidence="2 3" key="1">
    <citation type="journal article" date="2014" name="Genome Announc.">
        <title>Draft Genome Sequence of Streptomyces roseochromogenes subsp. oscitans DS 12.976, Producer of the Aminocoumarin Antibiotic Clorobiocin.</title>
        <authorList>
            <person name="Ruckert C."/>
            <person name="Kalinowski J."/>
            <person name="Heide L."/>
            <person name="Apel A.K."/>
        </authorList>
    </citation>
    <scope>NUCLEOTIDE SEQUENCE [LARGE SCALE GENOMIC DNA]</scope>
    <source>
        <strain evidence="2 3">DS 12.976</strain>
    </source>
</reference>
<dbReference type="PATRIC" id="fig|1352936.5.peg.1389"/>
<keyword evidence="1" id="KW-1133">Transmembrane helix</keyword>
<dbReference type="RefSeq" id="WP_023545291.1">
    <property type="nucleotide sequence ID" value="NZ_CM002285.1"/>
</dbReference>
<accession>V6KTJ2</accession>
<dbReference type="OrthoDB" id="4309428at2"/>